<keyword evidence="4 7" id="KW-0808">Transferase</keyword>
<comment type="caution">
    <text evidence="10">The sequence shown here is derived from an EMBL/GenBank/DDBJ whole genome shotgun (WGS) entry which is preliminary data.</text>
</comment>
<comment type="similarity">
    <text evidence="2 7">Belongs to the 1-acyl-sn-glycerol-3-phosphate acyltransferase family.</text>
</comment>
<keyword evidence="8" id="KW-0472">Membrane</keyword>
<dbReference type="GO" id="GO:0006654">
    <property type="term" value="P:phosphatidic acid biosynthetic process"/>
    <property type="evidence" value="ECO:0007669"/>
    <property type="project" value="TreeGrafter"/>
</dbReference>
<keyword evidence="8" id="KW-1133">Transmembrane helix</keyword>
<feature type="domain" description="Phospholipid/glycerol acyltransferase" evidence="9">
    <location>
        <begin position="73"/>
        <end position="187"/>
    </location>
</feature>
<evidence type="ECO:0000259" key="9">
    <source>
        <dbReference type="SMART" id="SM00563"/>
    </source>
</evidence>
<dbReference type="InterPro" id="IPR004552">
    <property type="entry name" value="AGP_acyltrans"/>
</dbReference>
<keyword evidence="7" id="KW-1208">Phospholipid metabolism</keyword>
<comment type="pathway">
    <text evidence="1">Lipid metabolism.</text>
</comment>
<keyword evidence="11" id="KW-1185">Reference proteome</keyword>
<dbReference type="SUPFAM" id="SSF69593">
    <property type="entry name" value="Glycerol-3-phosphate (1)-acyltransferase"/>
    <property type="match status" value="1"/>
</dbReference>
<evidence type="ECO:0000256" key="4">
    <source>
        <dbReference type="ARBA" id="ARBA00022679"/>
    </source>
</evidence>
<dbReference type="SMART" id="SM00563">
    <property type="entry name" value="PlsC"/>
    <property type="match status" value="1"/>
</dbReference>
<evidence type="ECO:0000256" key="3">
    <source>
        <dbReference type="ARBA" id="ARBA00022516"/>
    </source>
</evidence>
<dbReference type="PANTHER" id="PTHR10434">
    <property type="entry name" value="1-ACYL-SN-GLYCEROL-3-PHOSPHATE ACYLTRANSFERASE"/>
    <property type="match status" value="1"/>
</dbReference>
<feature type="transmembrane region" description="Helical" evidence="8">
    <location>
        <begin position="6"/>
        <end position="22"/>
    </location>
</feature>
<keyword evidence="8" id="KW-0812">Transmembrane</keyword>
<dbReference type="Proteomes" id="UP000294650">
    <property type="component" value="Unassembled WGS sequence"/>
</dbReference>
<dbReference type="RefSeq" id="WP_132372403.1">
    <property type="nucleotide sequence ID" value="NZ_SMAN01000017.1"/>
</dbReference>
<dbReference type="NCBIfam" id="TIGR00530">
    <property type="entry name" value="AGP_acyltrn"/>
    <property type="match status" value="1"/>
</dbReference>
<comment type="domain">
    <text evidence="7">The HXXXXD motif is essential for acyltransferase activity and may constitute the binding site for the phosphate moiety of the glycerol-3-phosphate.</text>
</comment>
<proteinExistence type="inferred from homology"/>
<dbReference type="EC" id="2.3.1.51" evidence="7"/>
<dbReference type="OrthoDB" id="9803035at2"/>
<organism evidence="10 11">
    <name type="scientific">Melghiribacillus thermohalophilus</name>
    <dbReference type="NCBI Taxonomy" id="1324956"/>
    <lineage>
        <taxon>Bacteria</taxon>
        <taxon>Bacillati</taxon>
        <taxon>Bacillota</taxon>
        <taxon>Bacilli</taxon>
        <taxon>Bacillales</taxon>
        <taxon>Bacillaceae</taxon>
        <taxon>Melghiribacillus</taxon>
    </lineage>
</organism>
<dbReference type="InterPro" id="IPR002123">
    <property type="entry name" value="Plipid/glycerol_acylTrfase"/>
</dbReference>
<name>A0A4R3MTL2_9BACI</name>
<keyword evidence="5 7" id="KW-0443">Lipid metabolism</keyword>
<dbReference type="AlphaFoldDB" id="A0A4R3MTL2"/>
<evidence type="ECO:0000313" key="10">
    <source>
        <dbReference type="EMBL" id="TCT19654.1"/>
    </source>
</evidence>
<sequence length="241" mass="27056">MRTIWTAIYMIGFICYSLPALWKIKKKNIASLPADEQDAIIFDLPKRWAKGILRAAGAKVTITGNEKFPEGPVLIVANHQGNFDIMALLGYLDKPVGFMSKIEVKKIPVVRSWMEEMHCVFIDRTNKRQTVQAFAKGIDVLKNGHSLVIFPEGTRTKGPEMHPFKAGSFRLAVRARVPVVPVVIDGTYHIMEQNGIGIKPAQVKLTVCDPIYPEDYGAYPLSHLAERAQTKIMQVLQRREG</sequence>
<keyword evidence="6 7" id="KW-0012">Acyltransferase</keyword>
<evidence type="ECO:0000313" key="11">
    <source>
        <dbReference type="Proteomes" id="UP000294650"/>
    </source>
</evidence>
<protein>
    <recommendedName>
        <fullName evidence="7">1-acyl-sn-glycerol-3-phosphate acyltransferase</fullName>
        <ecNumber evidence="7">2.3.1.51</ecNumber>
    </recommendedName>
</protein>
<keyword evidence="3 7" id="KW-0444">Lipid biosynthesis</keyword>
<comment type="catalytic activity">
    <reaction evidence="7">
        <text>a 1-acyl-sn-glycero-3-phosphate + an acyl-CoA = a 1,2-diacyl-sn-glycero-3-phosphate + CoA</text>
        <dbReference type="Rhea" id="RHEA:19709"/>
        <dbReference type="ChEBI" id="CHEBI:57287"/>
        <dbReference type="ChEBI" id="CHEBI:57970"/>
        <dbReference type="ChEBI" id="CHEBI:58342"/>
        <dbReference type="ChEBI" id="CHEBI:58608"/>
        <dbReference type="EC" id="2.3.1.51"/>
    </reaction>
</comment>
<dbReference type="GO" id="GO:0016020">
    <property type="term" value="C:membrane"/>
    <property type="evidence" value="ECO:0007669"/>
    <property type="project" value="InterPro"/>
</dbReference>
<accession>A0A4R3MTL2</accession>
<keyword evidence="7" id="KW-0594">Phospholipid biosynthesis</keyword>
<evidence type="ECO:0000256" key="8">
    <source>
        <dbReference type="SAM" id="Phobius"/>
    </source>
</evidence>
<dbReference type="CDD" id="cd07989">
    <property type="entry name" value="LPLAT_AGPAT-like"/>
    <property type="match status" value="1"/>
</dbReference>
<dbReference type="PANTHER" id="PTHR10434:SF64">
    <property type="entry name" value="1-ACYL-SN-GLYCEROL-3-PHOSPHATE ACYLTRANSFERASE-RELATED"/>
    <property type="match status" value="1"/>
</dbReference>
<dbReference type="GO" id="GO:0003841">
    <property type="term" value="F:1-acylglycerol-3-phosphate O-acyltransferase activity"/>
    <property type="evidence" value="ECO:0007669"/>
    <property type="project" value="UniProtKB-UniRule"/>
</dbReference>
<gene>
    <name evidence="10" type="ORF">EDD68_11748</name>
</gene>
<dbReference type="Pfam" id="PF01553">
    <property type="entry name" value="Acyltransferase"/>
    <property type="match status" value="1"/>
</dbReference>
<reference evidence="10 11" key="1">
    <citation type="submission" date="2019-03" db="EMBL/GenBank/DDBJ databases">
        <title>Genomic Encyclopedia of Type Strains, Phase IV (KMG-IV): sequencing the most valuable type-strain genomes for metagenomic binning, comparative biology and taxonomic classification.</title>
        <authorList>
            <person name="Goeker M."/>
        </authorList>
    </citation>
    <scope>NUCLEOTIDE SEQUENCE [LARGE SCALE GENOMIC DNA]</scope>
    <source>
        <strain evidence="10 11">DSM 25894</strain>
    </source>
</reference>
<evidence type="ECO:0000256" key="2">
    <source>
        <dbReference type="ARBA" id="ARBA00008655"/>
    </source>
</evidence>
<evidence type="ECO:0000256" key="5">
    <source>
        <dbReference type="ARBA" id="ARBA00023098"/>
    </source>
</evidence>
<evidence type="ECO:0000256" key="1">
    <source>
        <dbReference type="ARBA" id="ARBA00005189"/>
    </source>
</evidence>
<dbReference type="EMBL" id="SMAN01000017">
    <property type="protein sequence ID" value="TCT19654.1"/>
    <property type="molecule type" value="Genomic_DNA"/>
</dbReference>
<evidence type="ECO:0000256" key="7">
    <source>
        <dbReference type="RuleBase" id="RU361267"/>
    </source>
</evidence>
<evidence type="ECO:0000256" key="6">
    <source>
        <dbReference type="ARBA" id="ARBA00023315"/>
    </source>
</evidence>